<proteinExistence type="predicted"/>
<evidence type="ECO:0000313" key="1">
    <source>
        <dbReference type="EMBL" id="MDX8044982.1"/>
    </source>
</evidence>
<organism evidence="1 2">
    <name type="scientific">Gracilibacillus pellucidus</name>
    <dbReference type="NCBI Taxonomy" id="3095368"/>
    <lineage>
        <taxon>Bacteria</taxon>
        <taxon>Bacillati</taxon>
        <taxon>Bacillota</taxon>
        <taxon>Bacilli</taxon>
        <taxon>Bacillales</taxon>
        <taxon>Bacillaceae</taxon>
        <taxon>Gracilibacillus</taxon>
    </lineage>
</organism>
<reference evidence="1" key="1">
    <citation type="submission" date="2023-11" db="EMBL/GenBank/DDBJ databases">
        <title>Gracilibacillus pellucida a moderately halophilic bacterium isolated from saline soil in Xinjiang province.</title>
        <authorList>
            <person name="Zhang Z."/>
            <person name="Tan F."/>
            <person name="Wang Y."/>
            <person name="Xia M."/>
        </authorList>
    </citation>
    <scope>NUCLEOTIDE SEQUENCE</scope>
    <source>
        <strain evidence="1">S3-1-1</strain>
    </source>
</reference>
<keyword evidence="2" id="KW-1185">Reference proteome</keyword>
<dbReference type="Proteomes" id="UP001277972">
    <property type="component" value="Unassembled WGS sequence"/>
</dbReference>
<accession>A0ACC6M2M0</accession>
<gene>
    <name evidence="1" type="ORF">SH601_03200</name>
</gene>
<evidence type="ECO:0000313" key="2">
    <source>
        <dbReference type="Proteomes" id="UP001277972"/>
    </source>
</evidence>
<sequence>MSMFNTHQLLSSPYFVKRSVVPNTPIQYNANIKVDFKDVPEQPLVQKEASAKMSPITLMKETTRSDELREYFSFIDQINELSDEEKENLYLAIEESDQLLNFRNRSGSYYGILFLVVSKQNFNLILSQPS</sequence>
<protein>
    <submittedName>
        <fullName evidence="1">Uncharacterized protein</fullName>
    </submittedName>
</protein>
<dbReference type="EMBL" id="JAWZSR010000001">
    <property type="protein sequence ID" value="MDX8044982.1"/>
    <property type="molecule type" value="Genomic_DNA"/>
</dbReference>
<comment type="caution">
    <text evidence="1">The sequence shown here is derived from an EMBL/GenBank/DDBJ whole genome shotgun (WGS) entry which is preliminary data.</text>
</comment>
<name>A0ACC6M2M0_9BACI</name>